<comment type="caution">
    <text evidence="1">The sequence shown here is derived from an EMBL/GenBank/DDBJ whole genome shotgun (WGS) entry which is preliminary data.</text>
</comment>
<proteinExistence type="predicted"/>
<dbReference type="AlphaFoldDB" id="A0A9N9P6F8"/>
<organism evidence="1 2">
    <name type="scientific">Dentiscutata erythropus</name>
    <dbReference type="NCBI Taxonomy" id="1348616"/>
    <lineage>
        <taxon>Eukaryota</taxon>
        <taxon>Fungi</taxon>
        <taxon>Fungi incertae sedis</taxon>
        <taxon>Mucoromycota</taxon>
        <taxon>Glomeromycotina</taxon>
        <taxon>Glomeromycetes</taxon>
        <taxon>Diversisporales</taxon>
        <taxon>Gigasporaceae</taxon>
        <taxon>Dentiscutata</taxon>
    </lineage>
</organism>
<evidence type="ECO:0000313" key="1">
    <source>
        <dbReference type="EMBL" id="CAG8791447.1"/>
    </source>
</evidence>
<protein>
    <submittedName>
        <fullName evidence="1">22714_t:CDS:1</fullName>
    </submittedName>
</protein>
<dbReference type="OrthoDB" id="2425774at2759"/>
<sequence length="137" mass="16235">METSSISPLVINEYFDKVYAFIDYENTVPQQHFKFVRNWILNDKSISEMKKTHLINALDDREEKWNASQQEGEEYMCDNCQSTIHAIQYCEFCIRNYLKECFDIWTSGNDEIDKIIQDAQLNATSPDSIIEWVPYEN</sequence>
<evidence type="ECO:0000313" key="2">
    <source>
        <dbReference type="Proteomes" id="UP000789405"/>
    </source>
</evidence>
<gene>
    <name evidence="1" type="ORF">DERYTH_LOCUS21516</name>
</gene>
<accession>A0A9N9P6F8</accession>
<dbReference type="Proteomes" id="UP000789405">
    <property type="component" value="Unassembled WGS sequence"/>
</dbReference>
<reference evidence="1" key="1">
    <citation type="submission" date="2021-06" db="EMBL/GenBank/DDBJ databases">
        <authorList>
            <person name="Kallberg Y."/>
            <person name="Tangrot J."/>
            <person name="Rosling A."/>
        </authorList>
    </citation>
    <scope>NUCLEOTIDE SEQUENCE</scope>
    <source>
        <strain evidence="1">MA453B</strain>
    </source>
</reference>
<name>A0A9N9P6F8_9GLOM</name>
<keyword evidence="2" id="KW-1185">Reference proteome</keyword>
<dbReference type="EMBL" id="CAJVPY010027628">
    <property type="protein sequence ID" value="CAG8791447.1"/>
    <property type="molecule type" value="Genomic_DNA"/>
</dbReference>